<protein>
    <recommendedName>
        <fullName evidence="2">BAG domain-containing protein</fullName>
    </recommendedName>
</protein>
<proteinExistence type="predicted"/>
<keyword evidence="4" id="KW-1185">Reference proteome</keyword>
<feature type="compositionally biased region" description="Polar residues" evidence="1">
    <location>
        <begin position="65"/>
        <end position="81"/>
    </location>
</feature>
<reference evidence="3 4" key="1">
    <citation type="journal article" date="2012" name="PLoS Pathog.">
        <title>Diverse lifestyles and strategies of plant pathogenesis encoded in the genomes of eighteen Dothideomycetes fungi.</title>
        <authorList>
            <person name="Ohm R.A."/>
            <person name="Feau N."/>
            <person name="Henrissat B."/>
            <person name="Schoch C.L."/>
            <person name="Horwitz B.A."/>
            <person name="Barry K.W."/>
            <person name="Condon B.J."/>
            <person name="Copeland A.C."/>
            <person name="Dhillon B."/>
            <person name="Glaser F."/>
            <person name="Hesse C.N."/>
            <person name="Kosti I."/>
            <person name="LaButti K."/>
            <person name="Lindquist E.A."/>
            <person name="Lucas S."/>
            <person name="Salamov A.A."/>
            <person name="Bradshaw R.E."/>
            <person name="Ciuffetti L."/>
            <person name="Hamelin R.C."/>
            <person name="Kema G.H.J."/>
            <person name="Lawrence C."/>
            <person name="Scott J.A."/>
            <person name="Spatafora J.W."/>
            <person name="Turgeon B.G."/>
            <person name="de Wit P.J.G.M."/>
            <person name="Zhong S."/>
            <person name="Goodwin S.B."/>
            <person name="Grigoriev I.V."/>
        </authorList>
    </citation>
    <scope>NUCLEOTIDE SEQUENCE [LARGE SCALE GENOMIC DNA]</scope>
    <source>
        <strain evidence="4">28A</strain>
    </source>
</reference>
<evidence type="ECO:0000256" key="1">
    <source>
        <dbReference type="SAM" id="MobiDB-lite"/>
    </source>
</evidence>
<evidence type="ECO:0000259" key="2">
    <source>
        <dbReference type="PROSITE" id="PS51035"/>
    </source>
</evidence>
<feature type="compositionally biased region" description="Polar residues" evidence="1">
    <location>
        <begin position="44"/>
        <end position="53"/>
    </location>
</feature>
<dbReference type="GO" id="GO:0051087">
    <property type="term" value="F:protein-folding chaperone binding"/>
    <property type="evidence" value="ECO:0007669"/>
    <property type="project" value="InterPro"/>
</dbReference>
<feature type="compositionally biased region" description="Low complexity" evidence="1">
    <location>
        <begin position="167"/>
        <end position="179"/>
    </location>
</feature>
<dbReference type="AlphaFoldDB" id="R0KB64"/>
<dbReference type="GeneID" id="19404993"/>
<feature type="compositionally biased region" description="Basic and acidic residues" evidence="1">
    <location>
        <begin position="14"/>
        <end position="27"/>
    </location>
</feature>
<dbReference type="SMART" id="SM00264">
    <property type="entry name" value="BAG"/>
    <property type="match status" value="1"/>
</dbReference>
<feature type="compositionally biased region" description="Acidic residues" evidence="1">
    <location>
        <begin position="1084"/>
        <end position="1094"/>
    </location>
</feature>
<reference evidence="3 4" key="2">
    <citation type="journal article" date="2013" name="PLoS Genet.">
        <title>Comparative genome structure, secondary metabolite, and effector coding capacity across Cochliobolus pathogens.</title>
        <authorList>
            <person name="Condon B.J."/>
            <person name="Leng Y."/>
            <person name="Wu D."/>
            <person name="Bushley K.E."/>
            <person name="Ohm R.A."/>
            <person name="Otillar R."/>
            <person name="Martin J."/>
            <person name="Schackwitz W."/>
            <person name="Grimwood J."/>
            <person name="MohdZainudin N."/>
            <person name="Xue C."/>
            <person name="Wang R."/>
            <person name="Manning V.A."/>
            <person name="Dhillon B."/>
            <person name="Tu Z.J."/>
            <person name="Steffenson B.J."/>
            <person name="Salamov A."/>
            <person name="Sun H."/>
            <person name="Lowry S."/>
            <person name="LaButti K."/>
            <person name="Han J."/>
            <person name="Copeland A."/>
            <person name="Lindquist E."/>
            <person name="Barry K."/>
            <person name="Schmutz J."/>
            <person name="Baker S.E."/>
            <person name="Ciuffetti L.M."/>
            <person name="Grigoriev I.V."/>
            <person name="Zhong S."/>
            <person name="Turgeon B.G."/>
        </authorList>
    </citation>
    <scope>NUCLEOTIDE SEQUENCE [LARGE SCALE GENOMIC DNA]</scope>
    <source>
        <strain evidence="4">28A</strain>
    </source>
</reference>
<dbReference type="Proteomes" id="UP000016935">
    <property type="component" value="Unassembled WGS sequence"/>
</dbReference>
<dbReference type="eggNOG" id="ENOG502S9SN">
    <property type="taxonomic scope" value="Eukaryota"/>
</dbReference>
<feature type="compositionally biased region" description="Low complexity" evidence="1">
    <location>
        <begin position="82"/>
        <end position="96"/>
    </location>
</feature>
<feature type="compositionally biased region" description="Polar residues" evidence="1">
    <location>
        <begin position="184"/>
        <end position="202"/>
    </location>
</feature>
<gene>
    <name evidence="3" type="ORF">SETTUDRAFT_45428</name>
</gene>
<evidence type="ECO:0000313" key="3">
    <source>
        <dbReference type="EMBL" id="EOA90148.1"/>
    </source>
</evidence>
<feature type="compositionally biased region" description="Basic and acidic residues" evidence="1">
    <location>
        <begin position="120"/>
        <end position="146"/>
    </location>
</feature>
<dbReference type="RefSeq" id="XP_008021922.1">
    <property type="nucleotide sequence ID" value="XM_008023731.1"/>
</dbReference>
<feature type="compositionally biased region" description="Basic and acidic residues" evidence="1">
    <location>
        <begin position="481"/>
        <end position="490"/>
    </location>
</feature>
<dbReference type="EMBL" id="KB908493">
    <property type="protein sequence ID" value="EOA90148.1"/>
    <property type="molecule type" value="Genomic_DNA"/>
</dbReference>
<dbReference type="SUPFAM" id="SSF63491">
    <property type="entry name" value="BAG domain"/>
    <property type="match status" value="1"/>
</dbReference>
<feature type="region of interest" description="Disordered" evidence="1">
    <location>
        <begin position="277"/>
        <end position="604"/>
    </location>
</feature>
<dbReference type="InterPro" id="IPR036533">
    <property type="entry name" value="BAG_dom_sf"/>
</dbReference>
<feature type="compositionally biased region" description="Polar residues" evidence="1">
    <location>
        <begin position="282"/>
        <end position="303"/>
    </location>
</feature>
<dbReference type="InterPro" id="IPR053203">
    <property type="entry name" value="Cisplatin_resist-associated"/>
</dbReference>
<feature type="compositionally biased region" description="Basic and acidic residues" evidence="1">
    <location>
        <begin position="360"/>
        <end position="376"/>
    </location>
</feature>
<feature type="compositionally biased region" description="Basic and acidic residues" evidence="1">
    <location>
        <begin position="764"/>
        <end position="773"/>
    </location>
</feature>
<feature type="compositionally biased region" description="Polar residues" evidence="1">
    <location>
        <begin position="582"/>
        <end position="595"/>
    </location>
</feature>
<dbReference type="PROSITE" id="PS51035">
    <property type="entry name" value="BAG"/>
    <property type="match status" value="1"/>
</dbReference>
<evidence type="ECO:0000313" key="4">
    <source>
        <dbReference type="Proteomes" id="UP000016935"/>
    </source>
</evidence>
<feature type="compositionally biased region" description="Polar residues" evidence="1">
    <location>
        <begin position="435"/>
        <end position="452"/>
    </location>
</feature>
<name>R0KB64_EXST2</name>
<accession>R0KB64</accession>
<dbReference type="OrthoDB" id="5204833at2759"/>
<dbReference type="Gene3D" id="1.20.58.120">
    <property type="entry name" value="BAG domain"/>
    <property type="match status" value="1"/>
</dbReference>
<feature type="compositionally biased region" description="Basic residues" evidence="1">
    <location>
        <begin position="1101"/>
        <end position="1117"/>
    </location>
</feature>
<sequence length="1256" mass="134261">MAYGRGGAGNYYAAKEESKKAAEDLEANRSASTAAPPSDSSATVQPANSSQTYAHMGRGGAGNWYQPTELQKDGTFTQPGDSTAIPTSPTPQISTPWHPEGQELPVARSGRGGAGNFVWKSEEQAKEEKEADVAAKQDLREQRETTPDVSTKPADNSHTASPADVGLPDLPELPELLEPGAKTPSHSKPSEGAQSSSKLAQATTTPTPTPHRNKSTQASAAVTEIHTPKYRTPIKPAGQEMHPAHHHASTAKVLDEARWLGFQSLGAHTAPPKAVGLAVGQATPSKTPVPATSNAANIGSSPSFGFRFKSPSKPDEAELSPSSRNILKDAGITGTPGAGCRALFGTSEWSSKADVSPQRKKAEAKGKMARFSDAHMKQFKNMDSIANHPSAFRADPARFKPVIGQSQKKSPSKPDVAKPEAGKLKRTQSKMDLAESSNSKRAQPQTTATDSGSKIPPTPLKRTLPKPDATGSSLPRSQPAPREDEGDCNRAAKRVKRTESDDASTTRPSPGGNKPDASTPTTATPARRITSQTALPRLAARLMTPTKSSVARSQSVKNVKTTSMIPALGKSPSTANLARASSIDQTLSPSSNLSQLRAMRDGARESMRKASHNLQRVRSILRTPNRKFSNDPTKIAAGTHMSPPVSDFDGAPPAIPATAPVKKHVNFSNSTLERASHDELGKSPSPMKFRAGTEVPTGAVIYPSLGSVVKYPELSQEAETLTNSPSRRLMFGGETPNHPRSFSFESGKAISFGPASSGTIRMVRKSDGPEEKRRKLQTVQEASDKENDGPAEEETRSTKKAKLTSAPTPKTPARTSKMLRHTPGRLHIITVASLNTLVGELKKSFNFFSNSSLLGISTASSPRGTEHSTDALSKIIRFLQHRGLSGVADIVTNPRFDDPAYLTTLVIALASLIVAMSWFSRAGGSWGGRFSPFGRPGNSPNASVVSDSDFSYITNEDLRRNGQAQAPEIVDWDDKNPDRDTDVLIFKHGRTHYPTHFPAHSIRDGDLKIGTVRQAAAKKLGVDDHRKIRMFYKGRNLKHDERTARDEGLRGDSSGSEILVTVGEGPAAGYATGSEDAAQRAWSEGEDDDDDGDDSGVNASGKKKSRKRGGRKSKKKGASANTSGTSTPGYSTAGAGSEYLPMPSHINAGPRPSSTPPQNTKPAQPHSPIAKLEAVASKFHTELVPLCVQFMSNPPEDKAKKTFEYKKLSETILTQIIFKLDGVDTEGDPDARLKRKALVKEVQAMMAKLDEVGKES</sequence>
<dbReference type="PANTHER" id="PTHR34693:SF5">
    <property type="match status" value="1"/>
</dbReference>
<feature type="region of interest" description="Disordered" evidence="1">
    <location>
        <begin position="1"/>
        <end position="250"/>
    </location>
</feature>
<feature type="compositionally biased region" description="Polar residues" evidence="1">
    <location>
        <begin position="545"/>
        <end position="564"/>
    </location>
</feature>
<organism evidence="3 4">
    <name type="scientific">Exserohilum turcicum (strain 28A)</name>
    <name type="common">Northern leaf blight fungus</name>
    <name type="synonym">Setosphaeria turcica</name>
    <dbReference type="NCBI Taxonomy" id="671987"/>
    <lineage>
        <taxon>Eukaryota</taxon>
        <taxon>Fungi</taxon>
        <taxon>Dikarya</taxon>
        <taxon>Ascomycota</taxon>
        <taxon>Pezizomycotina</taxon>
        <taxon>Dothideomycetes</taxon>
        <taxon>Pleosporomycetidae</taxon>
        <taxon>Pleosporales</taxon>
        <taxon>Pleosporineae</taxon>
        <taxon>Pleosporaceae</taxon>
        <taxon>Exserohilum</taxon>
    </lineage>
</organism>
<dbReference type="Pfam" id="PF02179">
    <property type="entry name" value="BAG"/>
    <property type="match status" value="1"/>
</dbReference>
<dbReference type="InterPro" id="IPR003103">
    <property type="entry name" value="BAG_domain"/>
</dbReference>
<feature type="domain" description="BAG" evidence="2">
    <location>
        <begin position="1195"/>
        <end position="1253"/>
    </location>
</feature>
<feature type="compositionally biased region" description="Low complexity" evidence="1">
    <location>
        <begin position="30"/>
        <end position="43"/>
    </location>
</feature>
<dbReference type="STRING" id="671987.R0KB64"/>
<feature type="compositionally biased region" description="Basic and acidic residues" evidence="1">
    <location>
        <begin position="782"/>
        <end position="797"/>
    </location>
</feature>
<dbReference type="PANTHER" id="PTHR34693">
    <property type="entry name" value="PROTEIN PAR32"/>
    <property type="match status" value="1"/>
</dbReference>
<dbReference type="HOGENOM" id="CLU_265287_0_0_1"/>
<feature type="region of interest" description="Disordered" evidence="1">
    <location>
        <begin position="1066"/>
        <end position="1167"/>
    </location>
</feature>
<feature type="compositionally biased region" description="Polar residues" evidence="1">
    <location>
        <begin position="147"/>
        <end position="160"/>
    </location>
</feature>
<feature type="compositionally biased region" description="Low complexity" evidence="1">
    <location>
        <begin position="518"/>
        <end position="531"/>
    </location>
</feature>
<feature type="region of interest" description="Disordered" evidence="1">
    <location>
        <begin position="719"/>
        <end position="816"/>
    </location>
</feature>
<feature type="compositionally biased region" description="Polar residues" evidence="1">
    <location>
        <begin position="1121"/>
        <end position="1130"/>
    </location>
</feature>